<evidence type="ECO:0000256" key="4">
    <source>
        <dbReference type="ARBA" id="ARBA00023002"/>
    </source>
</evidence>
<feature type="domain" description="Lactate/malate dehydrogenase N-terminal" evidence="8">
    <location>
        <begin position="22"/>
        <end position="160"/>
    </location>
</feature>
<comment type="pathway">
    <text evidence="1 7">Fermentation; pyruvate fermentation to lactate; (S)-lactate from pyruvate: step 1/1.</text>
</comment>
<dbReference type="RefSeq" id="XP_006812483.1">
    <property type="nucleotide sequence ID" value="XM_006812420.1"/>
</dbReference>
<evidence type="ECO:0000259" key="8">
    <source>
        <dbReference type="Pfam" id="PF00056"/>
    </source>
</evidence>
<dbReference type="Proteomes" id="UP000694865">
    <property type="component" value="Unplaced"/>
</dbReference>
<evidence type="ECO:0000313" key="10">
    <source>
        <dbReference type="Proteomes" id="UP000694865"/>
    </source>
</evidence>
<dbReference type="InterPro" id="IPR018177">
    <property type="entry name" value="L-lactate_DH_AS"/>
</dbReference>
<accession>A0ABM0LXJ2</accession>
<evidence type="ECO:0000256" key="3">
    <source>
        <dbReference type="ARBA" id="ARBA00012967"/>
    </source>
</evidence>
<dbReference type="SUPFAM" id="SSF51735">
    <property type="entry name" value="NAD(P)-binding Rossmann-fold domains"/>
    <property type="match status" value="1"/>
</dbReference>
<keyword evidence="4 7" id="KW-0560">Oxidoreductase</keyword>
<dbReference type="InterPro" id="IPR015955">
    <property type="entry name" value="Lactate_DH/Glyco_Ohase_4_C"/>
</dbReference>
<dbReference type="PIRSF" id="PIRSF000102">
    <property type="entry name" value="Lac_mal_DH"/>
    <property type="match status" value="1"/>
</dbReference>
<reference evidence="11" key="1">
    <citation type="submission" date="2025-08" db="UniProtKB">
        <authorList>
            <consortium name="RefSeq"/>
        </authorList>
    </citation>
    <scope>IDENTIFICATION</scope>
    <source>
        <tissue evidence="11">Testes</tissue>
    </source>
</reference>
<dbReference type="SUPFAM" id="SSF56327">
    <property type="entry name" value="LDH C-terminal domain-like"/>
    <property type="match status" value="1"/>
</dbReference>
<protein>
    <recommendedName>
        <fullName evidence="3 7">L-lactate dehydrogenase</fullName>
        <ecNumber evidence="3 7">1.1.1.27</ecNumber>
    </recommendedName>
</protein>
<comment type="similarity">
    <text evidence="2">Belongs to the LDH/MDH superfamily. LDH family.</text>
</comment>
<keyword evidence="5 7" id="KW-0520">NAD</keyword>
<evidence type="ECO:0000256" key="7">
    <source>
        <dbReference type="RuleBase" id="RU000496"/>
    </source>
</evidence>
<dbReference type="PANTHER" id="PTHR43128:SF16">
    <property type="entry name" value="L-LACTATE DEHYDROGENASE"/>
    <property type="match status" value="1"/>
</dbReference>
<dbReference type="NCBIfam" id="TIGR01771">
    <property type="entry name" value="L-LDH-NAD"/>
    <property type="match status" value="1"/>
</dbReference>
<dbReference type="Gene3D" id="3.40.50.720">
    <property type="entry name" value="NAD(P)-binding Rossmann-like Domain"/>
    <property type="match status" value="1"/>
</dbReference>
<dbReference type="Gene3D" id="3.90.110.10">
    <property type="entry name" value="Lactate dehydrogenase/glycoside hydrolase, family 4, C-terminal"/>
    <property type="match status" value="1"/>
</dbReference>
<evidence type="ECO:0000256" key="6">
    <source>
        <dbReference type="ARBA" id="ARBA00049258"/>
    </source>
</evidence>
<evidence type="ECO:0000256" key="5">
    <source>
        <dbReference type="ARBA" id="ARBA00023027"/>
    </source>
</evidence>
<name>A0ABM0LXJ2_SACKO</name>
<organism evidence="10 11">
    <name type="scientific">Saccoglossus kowalevskii</name>
    <name type="common">Acorn worm</name>
    <dbReference type="NCBI Taxonomy" id="10224"/>
    <lineage>
        <taxon>Eukaryota</taxon>
        <taxon>Metazoa</taxon>
        <taxon>Hemichordata</taxon>
        <taxon>Enteropneusta</taxon>
        <taxon>Harrimaniidae</taxon>
        <taxon>Saccoglossus</taxon>
    </lineage>
</organism>
<gene>
    <name evidence="11" type="primary">LOC100372507</name>
</gene>
<keyword evidence="10" id="KW-1185">Reference proteome</keyword>
<dbReference type="InterPro" id="IPR011304">
    <property type="entry name" value="L-lactate_DH"/>
</dbReference>
<feature type="domain" description="Lactate/malate dehydrogenase C-terminal" evidence="9">
    <location>
        <begin position="163"/>
        <end position="321"/>
    </location>
</feature>
<evidence type="ECO:0000313" key="11">
    <source>
        <dbReference type="RefSeq" id="XP_006812483.1"/>
    </source>
</evidence>
<dbReference type="CDD" id="cd05293">
    <property type="entry name" value="LDH_1"/>
    <property type="match status" value="1"/>
</dbReference>
<sequence length="345" mass="37172">MSTLKDKLVIQTDKEPTTSPNKVSIVGVGDVGMACAFTLVQKGLVSDLVLVDILQDKLKGEMMDLQHSMAFVKPVNIVADIDYKVTAGSKVCIVTAGVRQRVGEGRLSLVNKNVQIFKSIIPQLVKYSPETIILVVSNPVDVMTYVTWKISGLPHNRVIGSGTNLDSARFRFILGQELGIAPSSCHAWIIGEHGDSSVPVWSGVNVAGTLLKSLNADTGIDASAKKLEGLHKKVVDSAYQIIHLKGYTSWAIGLSVATLIQSILRNENKVFAVSTLIKGFREIKDQAFISLPCILGSSGVVGVLNQHLSQEEAEKLKNSVSIVVALQNGIDIKTPEKQKSVCNSM</sequence>
<dbReference type="PROSITE" id="PS00064">
    <property type="entry name" value="L_LDH"/>
    <property type="match status" value="1"/>
</dbReference>
<dbReference type="InterPro" id="IPR001557">
    <property type="entry name" value="L-lactate/malate_DH"/>
</dbReference>
<dbReference type="Pfam" id="PF02866">
    <property type="entry name" value="Ldh_1_C"/>
    <property type="match status" value="1"/>
</dbReference>
<dbReference type="InterPro" id="IPR022383">
    <property type="entry name" value="Lactate/malate_DH_C"/>
</dbReference>
<dbReference type="InterPro" id="IPR001236">
    <property type="entry name" value="Lactate/malate_DH_N"/>
</dbReference>
<evidence type="ECO:0000256" key="1">
    <source>
        <dbReference type="ARBA" id="ARBA00004843"/>
    </source>
</evidence>
<dbReference type="PANTHER" id="PTHR43128">
    <property type="entry name" value="L-2-HYDROXYCARBOXYLATE DEHYDROGENASE (NAD(P)(+))"/>
    <property type="match status" value="1"/>
</dbReference>
<dbReference type="EC" id="1.1.1.27" evidence="3 7"/>
<comment type="catalytic activity">
    <reaction evidence="6 7">
        <text>(S)-lactate + NAD(+) = pyruvate + NADH + H(+)</text>
        <dbReference type="Rhea" id="RHEA:23444"/>
        <dbReference type="ChEBI" id="CHEBI:15361"/>
        <dbReference type="ChEBI" id="CHEBI:15378"/>
        <dbReference type="ChEBI" id="CHEBI:16651"/>
        <dbReference type="ChEBI" id="CHEBI:57540"/>
        <dbReference type="ChEBI" id="CHEBI:57945"/>
        <dbReference type="EC" id="1.1.1.27"/>
    </reaction>
</comment>
<dbReference type="GeneID" id="100372507"/>
<dbReference type="HAMAP" id="MF_00488">
    <property type="entry name" value="Lactate_dehydrog"/>
    <property type="match status" value="1"/>
</dbReference>
<evidence type="ECO:0000259" key="9">
    <source>
        <dbReference type="Pfam" id="PF02866"/>
    </source>
</evidence>
<dbReference type="Pfam" id="PF00056">
    <property type="entry name" value="Ldh_1_N"/>
    <property type="match status" value="1"/>
</dbReference>
<dbReference type="PRINTS" id="PR00086">
    <property type="entry name" value="LLDHDRGNASE"/>
</dbReference>
<proteinExistence type="inferred from homology"/>
<dbReference type="InterPro" id="IPR036291">
    <property type="entry name" value="NAD(P)-bd_dom_sf"/>
</dbReference>
<evidence type="ECO:0000256" key="2">
    <source>
        <dbReference type="ARBA" id="ARBA00006054"/>
    </source>
</evidence>